<dbReference type="Proteomes" id="UP000027466">
    <property type="component" value="Unassembled WGS sequence"/>
</dbReference>
<organism evidence="1 2">
    <name type="scientific">Caballeronia glathei</name>
    <dbReference type="NCBI Taxonomy" id="60547"/>
    <lineage>
        <taxon>Bacteria</taxon>
        <taxon>Pseudomonadati</taxon>
        <taxon>Pseudomonadota</taxon>
        <taxon>Betaproteobacteria</taxon>
        <taxon>Burkholderiales</taxon>
        <taxon>Burkholderiaceae</taxon>
        <taxon>Caballeronia</taxon>
    </lineage>
</organism>
<gene>
    <name evidence="1" type="ORF">BG61_35000</name>
</gene>
<proteinExistence type="predicted"/>
<keyword evidence="2" id="KW-1185">Reference proteome</keyword>
<dbReference type="EMBL" id="JFHC01000067">
    <property type="protein sequence ID" value="KDR39086.1"/>
    <property type="molecule type" value="Genomic_DNA"/>
</dbReference>
<sequence>MSPLRGALFTEFNVNPFVKTNDDLGTTIIGHPWVKLCFSEEHLVDFISTSLGENYLVNFSKGDRQKIAKVFIQKNYPKQIISDSLLYFRGSDFDFFSTLLVDLMDLNEPKKLPSEASLVDITRDYSRMLVAYRQRIVLEDLDAYRADPYEYDFGSTEQFNILKQQHKRIYVQMLHEMWLSATVKFAKKVNYPKLEKRAAHLLEGLPKERVPLPKQIPAHIRSWMQNPAYKDVGVRDFTKLV</sequence>
<dbReference type="RefSeq" id="WP_051672889.1">
    <property type="nucleotide sequence ID" value="NZ_CADFFX010000043.1"/>
</dbReference>
<accession>A0A069PP58</accession>
<comment type="caution">
    <text evidence="1">The sequence shown here is derived from an EMBL/GenBank/DDBJ whole genome shotgun (WGS) entry which is preliminary data.</text>
</comment>
<evidence type="ECO:0000313" key="1">
    <source>
        <dbReference type="EMBL" id="KDR39086.1"/>
    </source>
</evidence>
<reference evidence="1 2" key="1">
    <citation type="submission" date="2014-03" db="EMBL/GenBank/DDBJ databases">
        <title>Draft Genome Sequences of Four Burkholderia Strains.</title>
        <authorList>
            <person name="Liu X.Y."/>
            <person name="Li C.X."/>
            <person name="Xu J.H."/>
        </authorList>
    </citation>
    <scope>NUCLEOTIDE SEQUENCE [LARGE SCALE GENOMIC DNA]</scope>
    <source>
        <strain evidence="1 2">DSM 50014</strain>
    </source>
</reference>
<protein>
    <submittedName>
        <fullName evidence="1">Uncharacterized protein</fullName>
    </submittedName>
</protein>
<dbReference type="AlphaFoldDB" id="A0A069PP58"/>
<name>A0A069PP58_9BURK</name>
<evidence type="ECO:0000313" key="2">
    <source>
        <dbReference type="Proteomes" id="UP000027466"/>
    </source>
</evidence>